<dbReference type="PANTHER" id="PTHR48228:SF5">
    <property type="entry name" value="ALPHA-METHYLACYL-COA RACEMASE"/>
    <property type="match status" value="1"/>
</dbReference>
<comment type="caution">
    <text evidence="6">The sequence shown here is derived from an EMBL/GenBank/DDBJ whole genome shotgun (WGS) entry which is preliminary data.</text>
</comment>
<dbReference type="Proteomes" id="UP000606172">
    <property type="component" value="Unassembled WGS sequence"/>
</dbReference>
<evidence type="ECO:0000256" key="4">
    <source>
        <dbReference type="ARBA" id="ARBA00074506"/>
    </source>
</evidence>
<sequence>MPGALEGLRVIELAGIGPCPHAAMLLADLGADVVRLERPAADRTADARDQMLRNRTVSVVDLKSPEQQEAVLDLVGKADVLLEGFRPGVAERLGVGPDACLRRNPRLVYGRMTGWGQDGPLAQRAGHDINYISLTGALHAIGRAGERPVPPLNLVGDFGGGSLFLVYGVLAALWERERSGRGQVVDAAIVDGVSVLLQPIWSLRATGYWSDSRADNLLDGSWPFYDTYECADGRYVAVGAIEPQFYAELVAGLGLAGEPLPDQNDRSGWPRLRARFTAVFATRTRDEWAAHFAGTDACVTPVLEFGEVAEHPHMAARRAVRNIGGVRQAGVAPHLSRTAGAEPDEPPSTPVPLATVGARWSAPAASAAS</sequence>
<dbReference type="EC" id="5.1.99.4" evidence="3"/>
<keyword evidence="2" id="KW-0413">Isomerase</keyword>
<keyword evidence="7" id="KW-1185">Reference proteome</keyword>
<evidence type="ECO:0000313" key="7">
    <source>
        <dbReference type="Proteomes" id="UP000606172"/>
    </source>
</evidence>
<accession>A0A919RJC5</accession>
<comment type="similarity">
    <text evidence="1">Belongs to the CoA-transferase III family.</text>
</comment>
<dbReference type="Gene3D" id="3.30.1540.10">
    <property type="entry name" value="formyl-coa transferase, domain 3"/>
    <property type="match status" value="1"/>
</dbReference>
<dbReference type="InterPro" id="IPR044855">
    <property type="entry name" value="CoA-Trfase_III_dom3_sf"/>
</dbReference>
<dbReference type="FunFam" id="3.30.1540.10:FF:000004">
    <property type="entry name" value="Probable alpha-methylacyl-CoA racemase mcr"/>
    <property type="match status" value="1"/>
</dbReference>
<evidence type="ECO:0000256" key="1">
    <source>
        <dbReference type="ARBA" id="ARBA00008383"/>
    </source>
</evidence>
<dbReference type="GO" id="GO:0008111">
    <property type="term" value="F:alpha-methylacyl-CoA racemase activity"/>
    <property type="evidence" value="ECO:0007669"/>
    <property type="project" value="UniProtKB-EC"/>
</dbReference>
<dbReference type="RefSeq" id="WP_204026160.1">
    <property type="nucleotide sequence ID" value="NZ_BOOW01000020.1"/>
</dbReference>
<evidence type="ECO:0000256" key="3">
    <source>
        <dbReference type="ARBA" id="ARBA00066407"/>
    </source>
</evidence>
<dbReference type="EMBL" id="BOOW01000020">
    <property type="protein sequence ID" value="GII92964.1"/>
    <property type="molecule type" value="Genomic_DNA"/>
</dbReference>
<dbReference type="FunFam" id="3.40.50.10540:FF:000004">
    <property type="entry name" value="Probable alpha-methylacyl-CoA racemase mcr"/>
    <property type="match status" value="1"/>
</dbReference>
<dbReference type="PANTHER" id="PTHR48228">
    <property type="entry name" value="SUCCINYL-COA--D-CITRAMALATE COA-TRANSFERASE"/>
    <property type="match status" value="1"/>
</dbReference>
<dbReference type="AlphaFoldDB" id="A0A919RJC5"/>
<evidence type="ECO:0000256" key="5">
    <source>
        <dbReference type="SAM" id="MobiDB-lite"/>
    </source>
</evidence>
<dbReference type="Gene3D" id="3.40.50.10540">
    <property type="entry name" value="Crotonobetainyl-coa:carnitine coa-transferase, domain 1"/>
    <property type="match status" value="1"/>
</dbReference>
<dbReference type="InterPro" id="IPR050509">
    <property type="entry name" value="CoA-transferase_III"/>
</dbReference>
<proteinExistence type="inferred from homology"/>
<protein>
    <recommendedName>
        <fullName evidence="4">Alpha-methylacyl-CoA racemase</fullName>
        <ecNumber evidence="3">5.1.99.4</ecNumber>
    </recommendedName>
</protein>
<organism evidence="6 7">
    <name type="scientific">Sinosporangium siamense</name>
    <dbReference type="NCBI Taxonomy" id="1367973"/>
    <lineage>
        <taxon>Bacteria</taxon>
        <taxon>Bacillati</taxon>
        <taxon>Actinomycetota</taxon>
        <taxon>Actinomycetes</taxon>
        <taxon>Streptosporangiales</taxon>
        <taxon>Streptosporangiaceae</taxon>
        <taxon>Sinosporangium</taxon>
    </lineage>
</organism>
<evidence type="ECO:0000313" key="6">
    <source>
        <dbReference type="EMBL" id="GII92964.1"/>
    </source>
</evidence>
<dbReference type="InterPro" id="IPR003673">
    <property type="entry name" value="CoA-Trfase_fam_III"/>
</dbReference>
<dbReference type="InterPro" id="IPR023606">
    <property type="entry name" value="CoA-Trfase_III_dom_1_sf"/>
</dbReference>
<dbReference type="Pfam" id="PF02515">
    <property type="entry name" value="CoA_transf_3"/>
    <property type="match status" value="1"/>
</dbReference>
<name>A0A919RJC5_9ACTN</name>
<reference evidence="6" key="1">
    <citation type="submission" date="2021-01" db="EMBL/GenBank/DDBJ databases">
        <title>Whole genome shotgun sequence of Sinosporangium siamense NBRC 109515.</title>
        <authorList>
            <person name="Komaki H."/>
            <person name="Tamura T."/>
        </authorList>
    </citation>
    <scope>NUCLEOTIDE SEQUENCE</scope>
    <source>
        <strain evidence="6">NBRC 109515</strain>
    </source>
</reference>
<evidence type="ECO:0000256" key="2">
    <source>
        <dbReference type="ARBA" id="ARBA00023235"/>
    </source>
</evidence>
<gene>
    <name evidence="6" type="primary">mcr_2</name>
    <name evidence="6" type="ORF">Ssi02_31950</name>
</gene>
<dbReference type="SUPFAM" id="SSF89796">
    <property type="entry name" value="CoA-transferase family III (CaiB/BaiF)"/>
    <property type="match status" value="1"/>
</dbReference>
<feature type="region of interest" description="Disordered" evidence="5">
    <location>
        <begin position="337"/>
        <end position="369"/>
    </location>
</feature>